<dbReference type="InterPro" id="IPR036097">
    <property type="entry name" value="HisK_dim/P_sf"/>
</dbReference>
<dbReference type="PRINTS" id="PR00344">
    <property type="entry name" value="BCTRLSENSOR"/>
</dbReference>
<evidence type="ECO:0000256" key="5">
    <source>
        <dbReference type="ARBA" id="ARBA00022777"/>
    </source>
</evidence>
<dbReference type="InterPro" id="IPR001789">
    <property type="entry name" value="Sig_transdc_resp-reg_receiver"/>
</dbReference>
<dbReference type="PANTHER" id="PTHR43711">
    <property type="entry name" value="TWO-COMPONENT HISTIDINE KINASE"/>
    <property type="match status" value="1"/>
</dbReference>
<evidence type="ECO:0000259" key="10">
    <source>
        <dbReference type="PROSITE" id="PS50110"/>
    </source>
</evidence>
<evidence type="ECO:0000256" key="1">
    <source>
        <dbReference type="ARBA" id="ARBA00000085"/>
    </source>
</evidence>
<proteinExistence type="predicted"/>
<dbReference type="PANTHER" id="PTHR43711:SF31">
    <property type="entry name" value="HISTIDINE KINASE"/>
    <property type="match status" value="1"/>
</dbReference>
<accession>A0A9Q9DCP0</accession>
<evidence type="ECO:0000256" key="7">
    <source>
        <dbReference type="PROSITE-ProRule" id="PRU00169"/>
    </source>
</evidence>
<dbReference type="RefSeq" id="WP_252160849.1">
    <property type="nucleotide sequence ID" value="NZ_CP098808.1"/>
</dbReference>
<dbReference type="PROSITE" id="PS50109">
    <property type="entry name" value="HIS_KIN"/>
    <property type="match status" value="1"/>
</dbReference>
<dbReference type="SMART" id="SM00448">
    <property type="entry name" value="REC"/>
    <property type="match status" value="1"/>
</dbReference>
<dbReference type="Gene3D" id="1.10.287.130">
    <property type="match status" value="1"/>
</dbReference>
<keyword evidence="5" id="KW-0418">Kinase</keyword>
<evidence type="ECO:0000256" key="4">
    <source>
        <dbReference type="ARBA" id="ARBA00022679"/>
    </source>
</evidence>
<keyword evidence="3 7" id="KW-0597">Phosphoprotein</keyword>
<dbReference type="CDD" id="cd00156">
    <property type="entry name" value="REC"/>
    <property type="match status" value="1"/>
</dbReference>
<keyword evidence="8" id="KW-0812">Transmembrane</keyword>
<dbReference type="InterPro" id="IPR003594">
    <property type="entry name" value="HATPase_dom"/>
</dbReference>
<keyword evidence="11" id="KW-0547">Nucleotide-binding</keyword>
<dbReference type="InterPro" id="IPR004358">
    <property type="entry name" value="Sig_transdc_His_kin-like_C"/>
</dbReference>
<dbReference type="SUPFAM" id="SSF47384">
    <property type="entry name" value="Homodimeric domain of signal transducing histidine kinase"/>
    <property type="match status" value="1"/>
</dbReference>
<dbReference type="SMART" id="SM00387">
    <property type="entry name" value="HATPase_c"/>
    <property type="match status" value="1"/>
</dbReference>
<protein>
    <recommendedName>
        <fullName evidence="2">histidine kinase</fullName>
        <ecNumber evidence="2">2.7.13.3</ecNumber>
    </recommendedName>
</protein>
<organism evidence="11 12">
    <name type="scientific">Ensifer adhaerens</name>
    <name type="common">Sinorhizobium morelense</name>
    <dbReference type="NCBI Taxonomy" id="106592"/>
    <lineage>
        <taxon>Bacteria</taxon>
        <taxon>Pseudomonadati</taxon>
        <taxon>Pseudomonadota</taxon>
        <taxon>Alphaproteobacteria</taxon>
        <taxon>Hyphomicrobiales</taxon>
        <taxon>Rhizobiaceae</taxon>
        <taxon>Sinorhizobium/Ensifer group</taxon>
        <taxon>Ensifer</taxon>
    </lineage>
</organism>
<feature type="modified residue" description="4-aspartylphosphate" evidence="7">
    <location>
        <position position="516"/>
    </location>
</feature>
<feature type="transmembrane region" description="Helical" evidence="8">
    <location>
        <begin position="44"/>
        <end position="63"/>
    </location>
</feature>
<keyword evidence="11" id="KW-0067">ATP-binding</keyword>
<feature type="transmembrane region" description="Helical" evidence="8">
    <location>
        <begin position="136"/>
        <end position="155"/>
    </location>
</feature>
<dbReference type="SMART" id="SM00388">
    <property type="entry name" value="HisKA"/>
    <property type="match status" value="1"/>
</dbReference>
<dbReference type="InterPro" id="IPR011006">
    <property type="entry name" value="CheY-like_superfamily"/>
</dbReference>
<geneLocation type="plasmid" evidence="11 12">
    <name>pA</name>
</geneLocation>
<dbReference type="InterPro" id="IPR036890">
    <property type="entry name" value="HATPase_C_sf"/>
</dbReference>
<dbReference type="AlphaFoldDB" id="A0A9Q9DCP0"/>
<dbReference type="SUPFAM" id="SSF55874">
    <property type="entry name" value="ATPase domain of HSP90 chaperone/DNA topoisomerase II/histidine kinase"/>
    <property type="match status" value="1"/>
</dbReference>
<evidence type="ECO:0000259" key="9">
    <source>
        <dbReference type="PROSITE" id="PS50109"/>
    </source>
</evidence>
<keyword evidence="8" id="KW-0472">Membrane</keyword>
<dbReference type="SUPFAM" id="SSF52172">
    <property type="entry name" value="CheY-like"/>
    <property type="match status" value="1"/>
</dbReference>
<dbReference type="Proteomes" id="UP001055460">
    <property type="component" value="Plasmid pA"/>
</dbReference>
<dbReference type="InterPro" id="IPR005467">
    <property type="entry name" value="His_kinase_dom"/>
</dbReference>
<dbReference type="CDD" id="cd00082">
    <property type="entry name" value="HisKA"/>
    <property type="match status" value="1"/>
</dbReference>
<feature type="transmembrane region" description="Helical" evidence="8">
    <location>
        <begin position="20"/>
        <end position="38"/>
    </location>
</feature>
<dbReference type="InterPro" id="IPR050736">
    <property type="entry name" value="Sensor_HK_Regulatory"/>
</dbReference>
<feature type="transmembrane region" description="Helical" evidence="8">
    <location>
        <begin position="83"/>
        <end position="105"/>
    </location>
</feature>
<comment type="catalytic activity">
    <reaction evidence="1">
        <text>ATP + protein L-histidine = ADP + protein N-phospho-L-histidine.</text>
        <dbReference type="EC" id="2.7.13.3"/>
    </reaction>
</comment>
<evidence type="ECO:0000256" key="3">
    <source>
        <dbReference type="ARBA" id="ARBA00022553"/>
    </source>
</evidence>
<dbReference type="Gene3D" id="3.40.50.2300">
    <property type="match status" value="1"/>
</dbReference>
<reference evidence="11" key="1">
    <citation type="submission" date="2022-06" db="EMBL/GenBank/DDBJ databases">
        <title>Physiological and biochemical characterization and genomic elucidation of a strain of the genus Ensifer adhaerens M8 that combines arsenic oxidation and chromium reduction.</title>
        <authorList>
            <person name="Li X."/>
            <person name="Yu c."/>
        </authorList>
    </citation>
    <scope>NUCLEOTIDE SEQUENCE</scope>
    <source>
        <strain evidence="11">M8</strain>
        <plasmid evidence="11">pA</plasmid>
    </source>
</reference>
<sequence length="598" mass="65901">METREHLQPLLIGLLFRQSYAVLFANFAIPLLVAYVLRDLVSRDLLFSWGAALYLLTFARILLDWRYRRQTDEGRTRDWRRWAWRFTLLSWVSSGLWGALGWFAFHPDEPQTLAFVCIVITGIASGAVPSLSAFPLAYAGSLVAILLPFAIRCFLGEGPIYDTYLIFTICLFGVDLYYSRVTHRTLAETVRLRFENLSLITSLEAERDKAQSADRSKSRFLAAASHDLRQPIHALSLFTSTLAALGRNGDVPAKNARDLADRARSVIGNLGGLLDALLDISKLDAGIVTVAREPVSLRRLFHDLKAEFSGIAKDQGLGWRVVMTDVWVDTDPMMLKRVLDNLISNAFRYTRTGKVLIGCRRRGAAVEVQVWDTGVGIPDSEQEAIFEEFVQLQNPARNRAQGLGLGLAIVQRTAALLGHPIKVVSTEGRGSMFSITLPVVAPPSLAKPGRAHPTAATQQGGIVVIDDERDALDATALLLRTLGYAVYAGRSAATARKELAKAARLGEAPVDLVITDYRLEAGKTGIDAIREIRAHLGREVPALILSGDTSPTRLKEVTASGHRLLHKPLDGVRLEEEIEALLAERAEDAAREIRTVTR</sequence>
<feature type="domain" description="Histidine kinase" evidence="9">
    <location>
        <begin position="223"/>
        <end position="441"/>
    </location>
</feature>
<dbReference type="PROSITE" id="PS50110">
    <property type="entry name" value="RESPONSE_REGULATORY"/>
    <property type="match status" value="1"/>
</dbReference>
<dbReference type="Pfam" id="PF02518">
    <property type="entry name" value="HATPase_c"/>
    <property type="match status" value="1"/>
</dbReference>
<feature type="transmembrane region" description="Helical" evidence="8">
    <location>
        <begin position="161"/>
        <end position="178"/>
    </location>
</feature>
<name>A0A9Q9DCP0_ENSAD</name>
<evidence type="ECO:0000256" key="8">
    <source>
        <dbReference type="SAM" id="Phobius"/>
    </source>
</evidence>
<dbReference type="Gene3D" id="3.30.565.10">
    <property type="entry name" value="Histidine kinase-like ATPase, C-terminal domain"/>
    <property type="match status" value="1"/>
</dbReference>
<evidence type="ECO:0000313" key="11">
    <source>
        <dbReference type="EMBL" id="USJ26605.1"/>
    </source>
</evidence>
<evidence type="ECO:0000256" key="6">
    <source>
        <dbReference type="ARBA" id="ARBA00023012"/>
    </source>
</evidence>
<feature type="domain" description="Response regulatory" evidence="10">
    <location>
        <begin position="461"/>
        <end position="582"/>
    </location>
</feature>
<dbReference type="FunFam" id="3.30.565.10:FF:000049">
    <property type="entry name" value="Two-component sensor histidine kinase"/>
    <property type="match status" value="1"/>
</dbReference>
<dbReference type="Pfam" id="PF00512">
    <property type="entry name" value="HisKA"/>
    <property type="match status" value="1"/>
</dbReference>
<keyword evidence="6" id="KW-0902">Two-component regulatory system</keyword>
<dbReference type="EC" id="2.7.13.3" evidence="2"/>
<keyword evidence="4" id="KW-0808">Transferase</keyword>
<gene>
    <name evidence="11" type="ORF">NE863_21915</name>
</gene>
<dbReference type="GO" id="GO:0005524">
    <property type="term" value="F:ATP binding"/>
    <property type="evidence" value="ECO:0007669"/>
    <property type="project" value="UniProtKB-KW"/>
</dbReference>
<dbReference type="GO" id="GO:0000155">
    <property type="term" value="F:phosphorelay sensor kinase activity"/>
    <property type="evidence" value="ECO:0007669"/>
    <property type="project" value="InterPro"/>
</dbReference>
<keyword evidence="11" id="KW-0614">Plasmid</keyword>
<evidence type="ECO:0000256" key="2">
    <source>
        <dbReference type="ARBA" id="ARBA00012438"/>
    </source>
</evidence>
<evidence type="ECO:0000313" key="12">
    <source>
        <dbReference type="Proteomes" id="UP001055460"/>
    </source>
</evidence>
<dbReference type="EMBL" id="CP098808">
    <property type="protein sequence ID" value="USJ26605.1"/>
    <property type="molecule type" value="Genomic_DNA"/>
</dbReference>
<dbReference type="Pfam" id="PF00072">
    <property type="entry name" value="Response_reg"/>
    <property type="match status" value="1"/>
</dbReference>
<keyword evidence="8" id="KW-1133">Transmembrane helix</keyword>
<dbReference type="InterPro" id="IPR003661">
    <property type="entry name" value="HisK_dim/P_dom"/>
</dbReference>